<reference evidence="3 4" key="1">
    <citation type="journal article" date="2003" name="DNA Res.">
        <title>Complete genome structure of Gloeobacter violaceus PCC 7421, a cyanobacterium that lacks thylakoids.</title>
        <authorList>
            <person name="Nakamura Y."/>
            <person name="Kaneko T."/>
            <person name="Sato S."/>
            <person name="Mimuro M."/>
            <person name="Miyashita H."/>
            <person name="Tsuchiya T."/>
            <person name="Sasamoto S."/>
            <person name="Watanabe A."/>
            <person name="Kawashima K."/>
            <person name="Kishida Y."/>
            <person name="Kiyokawa C."/>
            <person name="Kohara M."/>
            <person name="Matsumoto M."/>
            <person name="Matsuno A."/>
            <person name="Nakazaki N."/>
            <person name="Shimpo S."/>
            <person name="Takeuchi C."/>
            <person name="Yamada M."/>
            <person name="Tabata S."/>
        </authorList>
    </citation>
    <scope>NUCLEOTIDE SEQUENCE [LARGE SCALE GENOMIC DNA]</scope>
    <source>
        <strain evidence="4">ATCC 29082 / PCC 7421</strain>
    </source>
</reference>
<name>Q7NK02_GLOVI</name>
<dbReference type="AlphaFoldDB" id="Q7NK02"/>
<dbReference type="OrthoDB" id="9798446at2"/>
<dbReference type="Pfam" id="PF01850">
    <property type="entry name" value="PIN"/>
    <property type="match status" value="1"/>
</dbReference>
<gene>
    <name evidence="3" type="ordered locus">gll1679</name>
</gene>
<dbReference type="HOGENOM" id="CLU_121774_4_0_3"/>
<feature type="domain" description="PIN" evidence="2">
    <location>
        <begin position="5"/>
        <end position="128"/>
    </location>
</feature>
<dbReference type="InterPro" id="IPR051619">
    <property type="entry name" value="TypeII_TA_RNase_PINc/VapC"/>
</dbReference>
<dbReference type="InterPro" id="IPR029060">
    <property type="entry name" value="PIN-like_dom_sf"/>
</dbReference>
<dbReference type="RefSeq" id="WP_011141678.1">
    <property type="nucleotide sequence ID" value="NC_005125.1"/>
</dbReference>
<protein>
    <submittedName>
        <fullName evidence="3">Gll1679 protein</fullName>
    </submittedName>
</protein>
<accession>Q7NK02</accession>
<dbReference type="InterPro" id="IPR044153">
    <property type="entry name" value="PIN_Pae0151-like"/>
</dbReference>
<dbReference type="KEGG" id="gvi:gll1679"/>
<keyword evidence="4" id="KW-1185">Reference proteome</keyword>
<dbReference type="PANTHER" id="PTHR35901">
    <property type="entry name" value="RIBONUCLEASE VAPC3"/>
    <property type="match status" value="1"/>
</dbReference>
<sequence>MSSFVLDCSIAICWCIEDEATPQTDALLERLRDEGAIVPPLWYFELGNVLLQAERRGRLNAAQVSARLGLIAELPISSDEGRAARALHETLLLARGEKLTLYDAAYLELAMRRALPIATKDSALRAAALRVGVDVLPP</sequence>
<dbReference type="PANTHER" id="PTHR35901:SF1">
    <property type="entry name" value="EXONUCLEASE VAPC9"/>
    <property type="match status" value="1"/>
</dbReference>
<dbReference type="SUPFAM" id="SSF88723">
    <property type="entry name" value="PIN domain-like"/>
    <property type="match status" value="1"/>
</dbReference>
<dbReference type="STRING" id="251221.gene:10759169"/>
<proteinExistence type="predicted"/>
<evidence type="ECO:0000313" key="3">
    <source>
        <dbReference type="EMBL" id="BAC89620.1"/>
    </source>
</evidence>
<dbReference type="EnsemblBacteria" id="BAC89620">
    <property type="protein sequence ID" value="BAC89620"/>
    <property type="gene ID" value="BAC89620"/>
</dbReference>
<keyword evidence="1" id="KW-0460">Magnesium</keyword>
<dbReference type="PATRIC" id="fig|251221.4.peg.1714"/>
<reference evidence="3 4" key="2">
    <citation type="journal article" date="2003" name="DNA Res.">
        <title>Complete genome structure of Gloeobacter violaceus PCC 7421, a cyanobacterium that lacks thylakoids (supplement).</title>
        <authorList>
            <person name="Nakamura Y."/>
            <person name="Kaneko T."/>
            <person name="Sato S."/>
            <person name="Mimuro M."/>
            <person name="Miyashita H."/>
            <person name="Tsuchiya T."/>
            <person name="Sasamoto S."/>
            <person name="Watanabe A."/>
            <person name="Kawashima K."/>
            <person name="Kishida Y."/>
            <person name="Kiyokawa C."/>
            <person name="Kohara M."/>
            <person name="Matsumoto M."/>
            <person name="Matsuno A."/>
            <person name="Nakazaki N."/>
            <person name="Shimpo S."/>
            <person name="Takeuchi C."/>
            <person name="Yamada M."/>
            <person name="Tabata S."/>
        </authorList>
    </citation>
    <scope>NUCLEOTIDE SEQUENCE [LARGE SCALE GENOMIC DNA]</scope>
    <source>
        <strain evidence="4">ATCC 29082 / PCC 7421</strain>
    </source>
</reference>
<dbReference type="InterPro" id="IPR002716">
    <property type="entry name" value="PIN_dom"/>
</dbReference>
<evidence type="ECO:0000259" key="2">
    <source>
        <dbReference type="Pfam" id="PF01850"/>
    </source>
</evidence>
<dbReference type="CDD" id="cd09873">
    <property type="entry name" value="PIN_Pae0151-like"/>
    <property type="match status" value="1"/>
</dbReference>
<evidence type="ECO:0000313" key="4">
    <source>
        <dbReference type="Proteomes" id="UP000000557"/>
    </source>
</evidence>
<dbReference type="EMBL" id="BA000045">
    <property type="protein sequence ID" value="BAC89620.1"/>
    <property type="molecule type" value="Genomic_DNA"/>
</dbReference>
<evidence type="ECO:0000256" key="1">
    <source>
        <dbReference type="ARBA" id="ARBA00022842"/>
    </source>
</evidence>
<dbReference type="PhylomeDB" id="Q7NK02"/>
<dbReference type="eggNOG" id="COG4113">
    <property type="taxonomic scope" value="Bacteria"/>
</dbReference>
<dbReference type="Proteomes" id="UP000000557">
    <property type="component" value="Chromosome"/>
</dbReference>
<organism evidence="3 4">
    <name type="scientific">Gloeobacter violaceus (strain ATCC 29082 / PCC 7421)</name>
    <dbReference type="NCBI Taxonomy" id="251221"/>
    <lineage>
        <taxon>Bacteria</taxon>
        <taxon>Bacillati</taxon>
        <taxon>Cyanobacteriota</taxon>
        <taxon>Cyanophyceae</taxon>
        <taxon>Gloeobacterales</taxon>
        <taxon>Gloeobacteraceae</taxon>
        <taxon>Gloeobacter</taxon>
    </lineage>
</organism>
<dbReference type="InParanoid" id="Q7NK02"/>
<dbReference type="Gene3D" id="3.40.50.1010">
    <property type="entry name" value="5'-nuclease"/>
    <property type="match status" value="1"/>
</dbReference>